<evidence type="ECO:0000259" key="12">
    <source>
        <dbReference type="PROSITE" id="PS51712"/>
    </source>
</evidence>
<dbReference type="NCBIfam" id="TIGR03594">
    <property type="entry name" value="GTPase_EngA"/>
    <property type="match status" value="1"/>
</dbReference>
<dbReference type="KEGG" id="fwa:DCMF_04340"/>
<evidence type="ECO:0000256" key="11">
    <source>
        <dbReference type="RuleBase" id="RU004481"/>
    </source>
</evidence>
<dbReference type="GO" id="GO:0005525">
    <property type="term" value="F:GTP binding"/>
    <property type="evidence" value="ECO:0007669"/>
    <property type="project" value="UniProtKB-UniRule"/>
</dbReference>
<evidence type="ECO:0000256" key="2">
    <source>
        <dbReference type="ARBA" id="ARBA00020953"/>
    </source>
</evidence>
<accession>A0A3G1L0P2</accession>
<feature type="domain" description="EngA-type G" evidence="12">
    <location>
        <begin position="3"/>
        <end position="168"/>
    </location>
</feature>
<dbReference type="Gene3D" id="3.40.50.300">
    <property type="entry name" value="P-loop containing nucleotide triphosphate hydrolases"/>
    <property type="match status" value="2"/>
</dbReference>
<feature type="binding site" evidence="9">
    <location>
        <begin position="56"/>
        <end position="60"/>
    </location>
    <ligand>
        <name>GTP</name>
        <dbReference type="ChEBI" id="CHEBI:37565"/>
        <label>1</label>
    </ligand>
</feature>
<dbReference type="InterPro" id="IPR027417">
    <property type="entry name" value="P-loop_NTPase"/>
</dbReference>
<dbReference type="FunFam" id="3.30.300.20:FF:000004">
    <property type="entry name" value="GTPase Der"/>
    <property type="match status" value="1"/>
</dbReference>
<keyword evidence="3 9" id="KW-0690">Ribosome biogenesis</keyword>
<dbReference type="AlphaFoldDB" id="A0A3G1L0P2"/>
<gene>
    <name evidence="9" type="primary">der</name>
    <name evidence="13" type="ORF">DCMF_04340</name>
</gene>
<evidence type="ECO:0000313" key="14">
    <source>
        <dbReference type="Proteomes" id="UP000323521"/>
    </source>
</evidence>
<dbReference type="Gene3D" id="3.30.300.20">
    <property type="match status" value="1"/>
</dbReference>
<evidence type="ECO:0000313" key="13">
    <source>
        <dbReference type="EMBL" id="ATW28356.1"/>
    </source>
</evidence>
<reference evidence="13 14" key="1">
    <citation type="submission" date="2016-10" db="EMBL/GenBank/DDBJ databases">
        <title>Complete Genome Sequence of Peptococcaceae strain DCMF.</title>
        <authorList>
            <person name="Edwards R.J."/>
            <person name="Holland S.I."/>
            <person name="Deshpande N.P."/>
            <person name="Wong Y.K."/>
            <person name="Ertan H."/>
            <person name="Manefield M."/>
            <person name="Russell T.L."/>
            <person name="Lee M.J."/>
        </authorList>
    </citation>
    <scope>NUCLEOTIDE SEQUENCE [LARGE SCALE GENOMIC DNA]</scope>
    <source>
        <strain evidence="13 14">DCMF</strain>
    </source>
</reference>
<comment type="similarity">
    <text evidence="1 9 10 11">Belongs to the TRAFAC class TrmE-Era-EngA-EngB-Septin-like GTPase superfamily. EngA (Der) GTPase family.</text>
</comment>
<sequence>MKPIVAIVGRPNVGKSTLFNRFTGGRTAIVEDTPGVTRDRLYRDAEWLGREFTVIDTGGIEFYGKGGIIETKVKQQAQLAIEEADVILFVVDGKAGISPDDEAAANLLRRSNKPVVLAVNKIENYQNQDLIYEFFNLGLGDPIPISAAHGMNTGDLLDVIAQNFPPDTAEDLPPETVKIAVIGRPNVGKSSLVNKILGEERLIVSDVAGTTRDAIDSLFEQDGKHYVIIDTAGMRRRARVLEPTERYSVIRSLRAIDRSDVVLMLIDALDGVTEQDKKIAGYAHEAGKGMIIVVNKWDALAKDDKTMNRFDRQVREEMAFLHYAPILYISALTGQRVNKILEIVDFVAEQQNLRVTTARLNEVIDEALAVTPPPTDKGHRLKIFYVTQIGVKPPKFVLFVNEPELLHFSYERYLENQFRKNFGFEGTAIWFIIRKREKEQA</sequence>
<dbReference type="FunFam" id="3.40.50.300:FF:000057">
    <property type="entry name" value="GTPase Der"/>
    <property type="match status" value="1"/>
</dbReference>
<keyword evidence="6 9" id="KW-0342">GTP-binding</keyword>
<evidence type="ECO:0000256" key="5">
    <source>
        <dbReference type="ARBA" id="ARBA00022741"/>
    </source>
</evidence>
<dbReference type="SUPFAM" id="SSF52540">
    <property type="entry name" value="P-loop containing nucleoside triphosphate hydrolases"/>
    <property type="match status" value="2"/>
</dbReference>
<dbReference type="PIRSF" id="PIRSF006485">
    <property type="entry name" value="GTP-binding_EngA"/>
    <property type="match status" value="1"/>
</dbReference>
<dbReference type="InterPro" id="IPR006073">
    <property type="entry name" value="GTP-bd"/>
</dbReference>
<evidence type="ECO:0000256" key="6">
    <source>
        <dbReference type="ARBA" id="ARBA00023134"/>
    </source>
</evidence>
<dbReference type="InterPro" id="IPR015946">
    <property type="entry name" value="KH_dom-like_a/b"/>
</dbReference>
<evidence type="ECO:0000256" key="3">
    <source>
        <dbReference type="ARBA" id="ARBA00022517"/>
    </source>
</evidence>
<organism evidence="13 14">
    <name type="scientific">Formimonas warabiya</name>
    <dbReference type="NCBI Taxonomy" id="1761012"/>
    <lineage>
        <taxon>Bacteria</taxon>
        <taxon>Bacillati</taxon>
        <taxon>Bacillota</taxon>
        <taxon>Clostridia</taxon>
        <taxon>Eubacteriales</taxon>
        <taxon>Peptococcaceae</taxon>
        <taxon>Candidatus Formimonas</taxon>
    </lineage>
</organism>
<dbReference type="RefSeq" id="WP_148133292.1">
    <property type="nucleotide sequence ID" value="NZ_CP017634.1"/>
</dbReference>
<proteinExistence type="inferred from homology"/>
<evidence type="ECO:0000256" key="4">
    <source>
        <dbReference type="ARBA" id="ARBA00022737"/>
    </source>
</evidence>
<evidence type="ECO:0000256" key="9">
    <source>
        <dbReference type="HAMAP-Rule" id="MF_00195"/>
    </source>
</evidence>
<dbReference type="HAMAP" id="MF_00195">
    <property type="entry name" value="GTPase_Der"/>
    <property type="match status" value="1"/>
</dbReference>
<dbReference type="GO" id="GO:0043022">
    <property type="term" value="F:ribosome binding"/>
    <property type="evidence" value="ECO:0007669"/>
    <property type="project" value="TreeGrafter"/>
</dbReference>
<dbReference type="PANTHER" id="PTHR43834">
    <property type="entry name" value="GTPASE DER"/>
    <property type="match status" value="1"/>
</dbReference>
<dbReference type="CDD" id="cd01895">
    <property type="entry name" value="EngA2"/>
    <property type="match status" value="1"/>
</dbReference>
<dbReference type="Pfam" id="PF01926">
    <property type="entry name" value="MMR_HSR1"/>
    <property type="match status" value="2"/>
</dbReference>
<dbReference type="InterPro" id="IPR032859">
    <property type="entry name" value="KH_dom-like"/>
</dbReference>
<evidence type="ECO:0000256" key="7">
    <source>
        <dbReference type="ARBA" id="ARBA00032345"/>
    </source>
</evidence>
<feature type="domain" description="EngA-type G" evidence="12">
    <location>
        <begin position="177"/>
        <end position="352"/>
    </location>
</feature>
<evidence type="ECO:0000256" key="8">
    <source>
        <dbReference type="ARBA" id="ARBA00053470"/>
    </source>
</evidence>
<dbReference type="CDD" id="cd01894">
    <property type="entry name" value="EngA1"/>
    <property type="match status" value="1"/>
</dbReference>
<keyword evidence="14" id="KW-1185">Reference proteome</keyword>
<keyword evidence="5 9" id="KW-0547">Nucleotide-binding</keyword>
<feature type="binding site" evidence="9">
    <location>
        <begin position="9"/>
        <end position="16"/>
    </location>
    <ligand>
        <name>GTP</name>
        <dbReference type="ChEBI" id="CHEBI:37565"/>
        <label>1</label>
    </ligand>
</feature>
<name>A0A3G1L0P2_FORW1</name>
<comment type="function">
    <text evidence="8 9 11">GTPase that plays an essential role in the late steps of ribosome biogenesis.</text>
</comment>
<dbReference type="NCBIfam" id="TIGR00231">
    <property type="entry name" value="small_GTP"/>
    <property type="match status" value="2"/>
</dbReference>
<protein>
    <recommendedName>
        <fullName evidence="2 9">GTPase Der</fullName>
    </recommendedName>
    <alternativeName>
        <fullName evidence="7 9">GTP-binding protein EngA</fullName>
    </alternativeName>
</protein>
<dbReference type="InterPro" id="IPR005225">
    <property type="entry name" value="Small_GTP-bd"/>
</dbReference>
<evidence type="ECO:0000256" key="1">
    <source>
        <dbReference type="ARBA" id="ARBA00008279"/>
    </source>
</evidence>
<feature type="binding site" evidence="9">
    <location>
        <begin position="120"/>
        <end position="123"/>
    </location>
    <ligand>
        <name>GTP</name>
        <dbReference type="ChEBI" id="CHEBI:37565"/>
        <label>1</label>
    </ligand>
</feature>
<keyword evidence="4 11" id="KW-0677">Repeat</keyword>
<dbReference type="Proteomes" id="UP000323521">
    <property type="component" value="Chromosome"/>
</dbReference>
<comment type="subunit">
    <text evidence="9">Associates with the 50S ribosomal subunit.</text>
</comment>
<dbReference type="PROSITE" id="PS51712">
    <property type="entry name" value="G_ENGA"/>
    <property type="match status" value="2"/>
</dbReference>
<dbReference type="GO" id="GO:0042254">
    <property type="term" value="P:ribosome biogenesis"/>
    <property type="evidence" value="ECO:0007669"/>
    <property type="project" value="UniProtKB-KW"/>
</dbReference>
<feature type="binding site" evidence="9">
    <location>
        <begin position="295"/>
        <end position="298"/>
    </location>
    <ligand>
        <name>GTP</name>
        <dbReference type="ChEBI" id="CHEBI:37565"/>
        <label>2</label>
    </ligand>
</feature>
<evidence type="ECO:0000256" key="10">
    <source>
        <dbReference type="PROSITE-ProRule" id="PRU01049"/>
    </source>
</evidence>
<dbReference type="EMBL" id="CP017634">
    <property type="protein sequence ID" value="ATW28356.1"/>
    <property type="molecule type" value="Genomic_DNA"/>
</dbReference>
<dbReference type="PRINTS" id="PR00326">
    <property type="entry name" value="GTP1OBG"/>
</dbReference>
<dbReference type="InterPro" id="IPR031166">
    <property type="entry name" value="G_ENGA"/>
</dbReference>
<dbReference type="Pfam" id="PF14714">
    <property type="entry name" value="KH_dom-like"/>
    <property type="match status" value="1"/>
</dbReference>
<dbReference type="PANTHER" id="PTHR43834:SF6">
    <property type="entry name" value="GTPASE DER"/>
    <property type="match status" value="1"/>
</dbReference>
<dbReference type="OrthoDB" id="9805918at2"/>
<dbReference type="FunFam" id="3.40.50.300:FF:000040">
    <property type="entry name" value="GTPase Der"/>
    <property type="match status" value="1"/>
</dbReference>
<feature type="binding site" evidence="9">
    <location>
        <begin position="230"/>
        <end position="234"/>
    </location>
    <ligand>
        <name>GTP</name>
        <dbReference type="ChEBI" id="CHEBI:37565"/>
        <label>2</label>
    </ligand>
</feature>
<dbReference type="InterPro" id="IPR016484">
    <property type="entry name" value="GTPase_Der"/>
</dbReference>
<feature type="binding site" evidence="9">
    <location>
        <begin position="183"/>
        <end position="190"/>
    </location>
    <ligand>
        <name>GTP</name>
        <dbReference type="ChEBI" id="CHEBI:37565"/>
        <label>2</label>
    </ligand>
</feature>